<keyword evidence="6" id="KW-0675">Receptor</keyword>
<feature type="transmembrane region" description="Helical" evidence="10">
    <location>
        <begin position="574"/>
        <end position="594"/>
    </location>
</feature>
<keyword evidence="8" id="KW-0807">Transducer</keyword>
<evidence type="ECO:0000256" key="5">
    <source>
        <dbReference type="ARBA" id="ARBA00023136"/>
    </source>
</evidence>
<dbReference type="PANTHER" id="PTHR10519:SF20">
    <property type="entry name" value="G-PROTEIN COUPLED RECEPTOR 156-RELATED"/>
    <property type="match status" value="1"/>
</dbReference>
<keyword evidence="4" id="KW-0297">G-protein coupled receptor</keyword>
<protein>
    <recommendedName>
        <fullName evidence="11">G-protein coupled receptors family 3 profile domain-containing protein</fullName>
    </recommendedName>
</protein>
<keyword evidence="2 10" id="KW-0812">Transmembrane</keyword>
<dbReference type="Gene3D" id="3.40.50.2300">
    <property type="match status" value="2"/>
</dbReference>
<dbReference type="InterPro" id="IPR000337">
    <property type="entry name" value="GPCR_3"/>
</dbReference>
<gene>
    <name evidence="12" type="ORF">ACOF00016_LOCUS4817</name>
</gene>
<comment type="subcellular location">
    <subcellularLocation>
        <location evidence="1">Membrane</location>
        <topology evidence="1">Multi-pass membrane protein</topology>
    </subcellularLocation>
</comment>
<dbReference type="CDD" id="cd15047">
    <property type="entry name" value="7tmC_GABA-B-like"/>
    <property type="match status" value="1"/>
</dbReference>
<evidence type="ECO:0000259" key="11">
    <source>
        <dbReference type="PROSITE" id="PS50259"/>
    </source>
</evidence>
<dbReference type="Pfam" id="PF01094">
    <property type="entry name" value="ANF_receptor"/>
    <property type="match status" value="1"/>
</dbReference>
<feature type="transmembrane region" description="Helical" evidence="10">
    <location>
        <begin position="803"/>
        <end position="824"/>
    </location>
</feature>
<evidence type="ECO:0000256" key="2">
    <source>
        <dbReference type="ARBA" id="ARBA00022692"/>
    </source>
</evidence>
<evidence type="ECO:0000313" key="12">
    <source>
        <dbReference type="EMBL" id="CAE0406990.1"/>
    </source>
</evidence>
<feature type="transmembrane region" description="Helical" evidence="10">
    <location>
        <begin position="737"/>
        <end position="760"/>
    </location>
</feature>
<evidence type="ECO:0000256" key="6">
    <source>
        <dbReference type="ARBA" id="ARBA00023170"/>
    </source>
</evidence>
<evidence type="ECO:0000256" key="8">
    <source>
        <dbReference type="ARBA" id="ARBA00023224"/>
    </source>
</evidence>
<organism evidence="12">
    <name type="scientific">Amphora coffeiformis</name>
    <dbReference type="NCBI Taxonomy" id="265554"/>
    <lineage>
        <taxon>Eukaryota</taxon>
        <taxon>Sar</taxon>
        <taxon>Stramenopiles</taxon>
        <taxon>Ochrophyta</taxon>
        <taxon>Bacillariophyta</taxon>
        <taxon>Bacillariophyceae</taxon>
        <taxon>Bacillariophycidae</taxon>
        <taxon>Thalassiophysales</taxon>
        <taxon>Catenulaceae</taxon>
        <taxon>Amphora</taxon>
    </lineage>
</organism>
<keyword evidence="7" id="KW-0325">Glycoprotein</keyword>
<dbReference type="SUPFAM" id="SSF53822">
    <property type="entry name" value="Periplasmic binding protein-like I"/>
    <property type="match status" value="1"/>
</dbReference>
<dbReference type="PANTHER" id="PTHR10519">
    <property type="entry name" value="GABA-B RECEPTOR"/>
    <property type="match status" value="1"/>
</dbReference>
<sequence>MNDRGDSTGEMLVESKREEDGNNRGVLESLRYYDELLKQNDGDDSIYNITTNHRNGGSALHLLTESNNHDAHQPEANVMGICHIAALLDFTHGQEMIPYEPAYEVAAAVALAAHQLNVGDGSIVQEISAIQASCPIKFTVEFDNTQFVEGAALRSVIQTTSRQQRQPCAFLGAVRSAVSVPTSIVTGLQGYPQMSGHSTSADLDDKNQYPLFGRTIPSDIGNAIPVIAYFSEKLKIQHLAVLHVNDEYGNYFAEGLRLAAKRNAPHMQLTTIDIPPPQEVNYESIRDAILKVKSTGYTYIFSVMFEIPLFDAVMEEAYHQEVAGTGRHNWFFSDSFNSALLNRKFPRNSPLHLAYRGVGLMEASGGMHGEKIYEAFSRELSRLKNPVDLAYLEGMLPPVVQHNGTLDEGSPYTTPYIHEPDFLMPLKSAYISFVYEATVAIGLAACRTAQELQRQNKTLAEFDGVSLFEQIRLGTNFTSMTGQVILDPSSGTRTSSSTLFKLSNHIESTRTNHSNDDYNYIEFSSVVTDVFKGDHWHGQVPYTFNDGTSVVQRDLPLPDTYQVYASRAVHTSSLAMFVIVVLMAVGFATWTERYKKTRVVRASQPIFLHMICFGVAILASSIIPYTFDNRMVSFDGCNIACNSVFWLLSLGFSVVFAALYTKTYRVALIVQQSAHFRRVRVTVKDVVKPMVCHLGANFLVLSLMTTLNPRQWEIRVVSRDSYGRDLETYGKCSDDGILPYAIVLLSLNFGAIVFAIYQAWRARNISTEYSESAYIFIVFNSILLVGFVGGPVLALAYDNPSASMFVGSAIIFVACCSTLLWIFVPKISHQRQKFQCRSNAFASGQGFASRDLSNENHPFGLLFGEFAQFPTSAEVVAAHTDERDHGDLVDYGSLVASRESVHELEEANRELRKLLRRFEQAEHGQRIGNPTSSGRGDLDIASGGSDSRLDNSNFVSTGSESTTETNASTGDELVQNEGEKCQGCFNENVENLSKV</sequence>
<dbReference type="InterPro" id="IPR017978">
    <property type="entry name" value="GPCR_3_C"/>
</dbReference>
<feature type="transmembrane region" description="Helical" evidence="10">
    <location>
        <begin position="606"/>
        <end position="627"/>
    </location>
</feature>
<dbReference type="InterPro" id="IPR001828">
    <property type="entry name" value="ANF_lig-bd_rcpt"/>
</dbReference>
<reference evidence="12" key="1">
    <citation type="submission" date="2021-01" db="EMBL/GenBank/DDBJ databases">
        <authorList>
            <person name="Corre E."/>
            <person name="Pelletier E."/>
            <person name="Niang G."/>
            <person name="Scheremetjew M."/>
            <person name="Finn R."/>
            <person name="Kale V."/>
            <person name="Holt S."/>
            <person name="Cochrane G."/>
            <person name="Meng A."/>
            <person name="Brown T."/>
            <person name="Cohen L."/>
        </authorList>
    </citation>
    <scope>NUCLEOTIDE SEQUENCE</scope>
    <source>
        <strain evidence="12">CCMP127</strain>
    </source>
</reference>
<feature type="transmembrane region" description="Helical" evidence="10">
    <location>
        <begin position="772"/>
        <end position="797"/>
    </location>
</feature>
<feature type="region of interest" description="Disordered" evidence="9">
    <location>
        <begin position="922"/>
        <end position="974"/>
    </location>
</feature>
<evidence type="ECO:0000256" key="1">
    <source>
        <dbReference type="ARBA" id="ARBA00004141"/>
    </source>
</evidence>
<name>A0A7S3P5P5_9STRA</name>
<dbReference type="PRINTS" id="PR00248">
    <property type="entry name" value="GPCRMGR"/>
</dbReference>
<dbReference type="Pfam" id="PF00003">
    <property type="entry name" value="7tm_3"/>
    <property type="match status" value="1"/>
</dbReference>
<dbReference type="PROSITE" id="PS50259">
    <property type="entry name" value="G_PROTEIN_RECEP_F3_4"/>
    <property type="match status" value="1"/>
</dbReference>
<feature type="domain" description="G-protein coupled receptors family 3 profile" evidence="11">
    <location>
        <begin position="640"/>
        <end position="827"/>
    </location>
</feature>
<dbReference type="EMBL" id="HBIM01005662">
    <property type="protein sequence ID" value="CAE0406990.1"/>
    <property type="molecule type" value="Transcribed_RNA"/>
</dbReference>
<evidence type="ECO:0000256" key="10">
    <source>
        <dbReference type="SAM" id="Phobius"/>
    </source>
</evidence>
<feature type="compositionally biased region" description="Polar residues" evidence="9">
    <location>
        <begin position="950"/>
        <end position="969"/>
    </location>
</feature>
<feature type="region of interest" description="Disordered" evidence="9">
    <location>
        <begin position="1"/>
        <end position="21"/>
    </location>
</feature>
<dbReference type="InterPro" id="IPR002455">
    <property type="entry name" value="GPCR3_GABA-B"/>
</dbReference>
<evidence type="ECO:0000256" key="7">
    <source>
        <dbReference type="ARBA" id="ARBA00023180"/>
    </source>
</evidence>
<evidence type="ECO:0000256" key="3">
    <source>
        <dbReference type="ARBA" id="ARBA00022989"/>
    </source>
</evidence>
<accession>A0A7S3P5P5</accession>
<evidence type="ECO:0000256" key="9">
    <source>
        <dbReference type="SAM" id="MobiDB-lite"/>
    </source>
</evidence>
<evidence type="ECO:0000256" key="4">
    <source>
        <dbReference type="ARBA" id="ARBA00023040"/>
    </source>
</evidence>
<dbReference type="GO" id="GO:0038039">
    <property type="term" value="C:G protein-coupled receptor heterodimeric complex"/>
    <property type="evidence" value="ECO:0007669"/>
    <property type="project" value="TreeGrafter"/>
</dbReference>
<proteinExistence type="predicted"/>
<dbReference type="AlphaFoldDB" id="A0A7S3P5P5"/>
<keyword evidence="5 10" id="KW-0472">Membrane</keyword>
<feature type="transmembrane region" description="Helical" evidence="10">
    <location>
        <begin position="639"/>
        <end position="660"/>
    </location>
</feature>
<keyword evidence="3 10" id="KW-1133">Transmembrane helix</keyword>
<dbReference type="GO" id="GO:0004965">
    <property type="term" value="F:G protein-coupled GABA receptor activity"/>
    <property type="evidence" value="ECO:0007669"/>
    <property type="project" value="InterPro"/>
</dbReference>
<dbReference type="InterPro" id="IPR028082">
    <property type="entry name" value="Peripla_BP_I"/>
</dbReference>